<dbReference type="EMBL" id="QXFT01012073">
    <property type="protein sequence ID" value="KAE9259660.1"/>
    <property type="molecule type" value="Genomic_DNA"/>
</dbReference>
<comment type="caution">
    <text evidence="2">The sequence shown here is derived from an EMBL/GenBank/DDBJ whole genome shotgun (WGS) entry which is preliminary data.</text>
</comment>
<proteinExistence type="predicted"/>
<accession>A0A6A4AQF4</accession>
<name>A0A6A4AQF4_9STRA</name>
<dbReference type="Proteomes" id="UP000434957">
    <property type="component" value="Unassembled WGS sequence"/>
</dbReference>
<keyword evidence="1" id="KW-0472">Membrane</keyword>
<keyword evidence="3" id="KW-1185">Reference proteome</keyword>
<protein>
    <submittedName>
        <fullName evidence="2">Uncharacterized protein</fullName>
    </submittedName>
</protein>
<feature type="transmembrane region" description="Helical" evidence="1">
    <location>
        <begin position="41"/>
        <end position="63"/>
    </location>
</feature>
<organism evidence="2 3">
    <name type="scientific">Phytophthora rubi</name>
    <dbReference type="NCBI Taxonomy" id="129364"/>
    <lineage>
        <taxon>Eukaryota</taxon>
        <taxon>Sar</taxon>
        <taxon>Stramenopiles</taxon>
        <taxon>Oomycota</taxon>
        <taxon>Peronosporomycetes</taxon>
        <taxon>Peronosporales</taxon>
        <taxon>Peronosporaceae</taxon>
        <taxon>Phytophthora</taxon>
    </lineage>
</organism>
<keyword evidence="1" id="KW-1133">Transmembrane helix</keyword>
<feature type="non-terminal residue" evidence="2">
    <location>
        <position position="1"/>
    </location>
</feature>
<dbReference type="AlphaFoldDB" id="A0A6A4AQF4"/>
<keyword evidence="1" id="KW-0812">Transmembrane</keyword>
<evidence type="ECO:0000313" key="3">
    <source>
        <dbReference type="Proteomes" id="UP000434957"/>
    </source>
</evidence>
<feature type="transmembrane region" description="Helical" evidence="1">
    <location>
        <begin position="12"/>
        <end position="35"/>
    </location>
</feature>
<evidence type="ECO:0000313" key="2">
    <source>
        <dbReference type="EMBL" id="KAE9259660.1"/>
    </source>
</evidence>
<evidence type="ECO:0000256" key="1">
    <source>
        <dbReference type="SAM" id="Phobius"/>
    </source>
</evidence>
<sequence length="75" mass="8501">RCWSPSWQWRRFVFVEQFVFGNLVLPVVLLTQLVLVGRFVFGNLVLLVPLVAVEEFVFVNLVARAVRVAGASRLG</sequence>
<reference evidence="2 3" key="1">
    <citation type="submission" date="2018-08" db="EMBL/GenBank/DDBJ databases">
        <title>Genomic investigation of the strawberry pathogen Phytophthora fragariae indicates pathogenicity is determined by transcriptional variation in three key races.</title>
        <authorList>
            <person name="Adams T.M."/>
            <person name="Armitage A.D."/>
            <person name="Sobczyk M.K."/>
            <person name="Bates H.J."/>
            <person name="Dunwell J.M."/>
            <person name="Nellist C.F."/>
            <person name="Harrison R.J."/>
        </authorList>
    </citation>
    <scope>NUCLEOTIDE SEQUENCE [LARGE SCALE GENOMIC DNA]</scope>
    <source>
        <strain evidence="2 3">SCRP333</strain>
    </source>
</reference>
<gene>
    <name evidence="2" type="ORF">PR003_g34697</name>
</gene>